<keyword evidence="1 2" id="KW-0732">Signal</keyword>
<evidence type="ECO:0000313" key="3">
    <source>
        <dbReference type="EMBL" id="HJA78340.1"/>
    </source>
</evidence>
<dbReference type="Proteomes" id="UP000823821">
    <property type="component" value="Unassembled WGS sequence"/>
</dbReference>
<dbReference type="EMBL" id="DWZD01000015">
    <property type="protein sequence ID" value="HJA78340.1"/>
    <property type="molecule type" value="Genomic_DNA"/>
</dbReference>
<comment type="caution">
    <text evidence="3">The sequence shown here is derived from an EMBL/GenBank/DDBJ whole genome shotgun (WGS) entry which is preliminary data.</text>
</comment>
<name>A0A9D2HLM1_9BACT</name>
<sequence>MTTTSTRDARHLEFAMFTSLFRKCLLTCAALLLAAGNAAAAEYSLKLQTYYPPTMTYGLKNFCDSIKEMSNGRVEIQIFTGGELVASGNILKSVKTGMIDMGQGMGHHFTEMKIGTLESGLPMSWMSALEAQIIYEHRGLREIIAKEYEKAGVVYLGPTRAAPYHLLTKKPVKSLDELRKMKIRAVGAAAKMLTKLGVSCVNLPTEDIYMAFPPVRWTASCTATPPTTSRPSSMKWRAIST</sequence>
<dbReference type="PANTHER" id="PTHR33376">
    <property type="match status" value="1"/>
</dbReference>
<dbReference type="InterPro" id="IPR018389">
    <property type="entry name" value="DctP_fam"/>
</dbReference>
<dbReference type="AlphaFoldDB" id="A0A9D2HLM1"/>
<evidence type="ECO:0000256" key="1">
    <source>
        <dbReference type="ARBA" id="ARBA00022729"/>
    </source>
</evidence>
<dbReference type="NCBIfam" id="NF037995">
    <property type="entry name" value="TRAP_S1"/>
    <property type="match status" value="1"/>
</dbReference>
<reference evidence="3" key="2">
    <citation type="submission" date="2021-04" db="EMBL/GenBank/DDBJ databases">
        <authorList>
            <person name="Gilroy R."/>
        </authorList>
    </citation>
    <scope>NUCLEOTIDE SEQUENCE</scope>
    <source>
        <strain evidence="3">5032</strain>
    </source>
</reference>
<proteinExistence type="predicted"/>
<dbReference type="PANTHER" id="PTHR33376:SF5">
    <property type="entry name" value="EXTRACYTOPLASMIC SOLUTE RECEPTOR PROTEIN"/>
    <property type="match status" value="1"/>
</dbReference>
<evidence type="ECO:0000313" key="4">
    <source>
        <dbReference type="Proteomes" id="UP000823821"/>
    </source>
</evidence>
<evidence type="ECO:0000256" key="2">
    <source>
        <dbReference type="SAM" id="SignalP"/>
    </source>
</evidence>
<reference evidence="3" key="1">
    <citation type="journal article" date="2021" name="PeerJ">
        <title>Extensive microbial diversity within the chicken gut microbiome revealed by metagenomics and culture.</title>
        <authorList>
            <person name="Gilroy R."/>
            <person name="Ravi A."/>
            <person name="Getino M."/>
            <person name="Pursley I."/>
            <person name="Horton D.L."/>
            <person name="Alikhan N.F."/>
            <person name="Baker D."/>
            <person name="Gharbi K."/>
            <person name="Hall N."/>
            <person name="Watson M."/>
            <person name="Adriaenssens E.M."/>
            <person name="Foster-Nyarko E."/>
            <person name="Jarju S."/>
            <person name="Secka A."/>
            <person name="Antonio M."/>
            <person name="Oren A."/>
            <person name="Chaudhuri R.R."/>
            <person name="La Ragione R."/>
            <person name="Hildebrand F."/>
            <person name="Pallen M.J."/>
        </authorList>
    </citation>
    <scope>NUCLEOTIDE SEQUENCE</scope>
    <source>
        <strain evidence="3">5032</strain>
    </source>
</reference>
<gene>
    <name evidence="3" type="primary">dctP</name>
    <name evidence="3" type="ORF">H9784_02030</name>
</gene>
<dbReference type="InterPro" id="IPR038404">
    <property type="entry name" value="TRAP_DctP_sf"/>
</dbReference>
<accession>A0A9D2HLM1</accession>
<protein>
    <submittedName>
        <fullName evidence="3">TRAP transporter substrate-binding protein DctP</fullName>
    </submittedName>
</protein>
<dbReference type="Gene3D" id="3.40.190.170">
    <property type="entry name" value="Bacterial extracellular solute-binding protein, family 7"/>
    <property type="match status" value="1"/>
</dbReference>
<dbReference type="GO" id="GO:0055085">
    <property type="term" value="P:transmembrane transport"/>
    <property type="evidence" value="ECO:0007669"/>
    <property type="project" value="InterPro"/>
</dbReference>
<dbReference type="Pfam" id="PF03480">
    <property type="entry name" value="DctP"/>
    <property type="match status" value="1"/>
</dbReference>
<feature type="chain" id="PRO_5039477259" evidence="2">
    <location>
        <begin position="41"/>
        <end position="241"/>
    </location>
</feature>
<organism evidence="3 4">
    <name type="scientific">Candidatus Desulfovibrio intestinavium</name>
    <dbReference type="NCBI Taxonomy" id="2838534"/>
    <lineage>
        <taxon>Bacteria</taxon>
        <taxon>Pseudomonadati</taxon>
        <taxon>Thermodesulfobacteriota</taxon>
        <taxon>Desulfovibrionia</taxon>
        <taxon>Desulfovibrionales</taxon>
        <taxon>Desulfovibrionaceae</taxon>
        <taxon>Desulfovibrio</taxon>
    </lineage>
</organism>
<feature type="signal peptide" evidence="2">
    <location>
        <begin position="1"/>
        <end position="40"/>
    </location>
</feature>